<sequence>MLDELDIRILEVLLHDPRAPISHISKETGLSRPTVRARLKKLLESGIVKGFRIELDEEKMGSRTFLLTLSVKNADEAIKEILGFGGVYEVYVSPGQQNLLVFLHASDIDFLANILDFAKKLDPLAELRLVTSIIRVDRSIERIIASGKATIHCETCGTLIRGTPFTYTHGNRKHYFCCPVCKQAFVDKVRKSGHQ</sequence>
<dbReference type="InterPro" id="IPR019888">
    <property type="entry name" value="Tscrpt_reg_AsnC-like"/>
</dbReference>
<dbReference type="SMART" id="SM00746">
    <property type="entry name" value="TRASH"/>
    <property type="match status" value="1"/>
</dbReference>
<dbReference type="InterPro" id="IPR000485">
    <property type="entry name" value="AsnC-type_HTH_dom"/>
</dbReference>
<dbReference type="Gene3D" id="1.10.10.10">
    <property type="entry name" value="Winged helix-like DNA-binding domain superfamily/Winged helix DNA-binding domain"/>
    <property type="match status" value="1"/>
</dbReference>
<dbReference type="InterPro" id="IPR036388">
    <property type="entry name" value="WH-like_DNA-bd_sf"/>
</dbReference>
<evidence type="ECO:0000256" key="2">
    <source>
        <dbReference type="ARBA" id="ARBA00023125"/>
    </source>
</evidence>
<evidence type="ECO:0000256" key="1">
    <source>
        <dbReference type="ARBA" id="ARBA00023015"/>
    </source>
</evidence>
<evidence type="ECO:0000313" key="5">
    <source>
        <dbReference type="EMBL" id="QOJ78604.1"/>
    </source>
</evidence>
<dbReference type="SUPFAM" id="SSF46785">
    <property type="entry name" value="Winged helix' DNA-binding domain"/>
    <property type="match status" value="1"/>
</dbReference>
<evidence type="ECO:0000313" key="6">
    <source>
        <dbReference type="Proteomes" id="UP000594121"/>
    </source>
</evidence>
<organism evidence="5 6">
    <name type="scientific">Infirmifilum lucidum</name>
    <dbReference type="NCBI Taxonomy" id="2776706"/>
    <lineage>
        <taxon>Archaea</taxon>
        <taxon>Thermoproteota</taxon>
        <taxon>Thermoprotei</taxon>
        <taxon>Thermofilales</taxon>
        <taxon>Thermofilaceae</taxon>
        <taxon>Infirmifilum</taxon>
    </lineage>
</organism>
<evidence type="ECO:0000256" key="3">
    <source>
        <dbReference type="ARBA" id="ARBA00023163"/>
    </source>
</evidence>
<dbReference type="InterPro" id="IPR011991">
    <property type="entry name" value="ArsR-like_HTH"/>
</dbReference>
<accession>A0A7L9FI54</accession>
<dbReference type="InterPro" id="IPR011017">
    <property type="entry name" value="TRASH_dom"/>
</dbReference>
<keyword evidence="6" id="KW-1185">Reference proteome</keyword>
<keyword evidence="1" id="KW-0805">Transcription regulation</keyword>
<dbReference type="InterPro" id="IPR050684">
    <property type="entry name" value="HTH-Siroheme_Decarb"/>
</dbReference>
<keyword evidence="3" id="KW-0804">Transcription</keyword>
<dbReference type="PANTHER" id="PTHR43413">
    <property type="entry name" value="TRANSCRIPTIONAL REGULATOR, ASNC FAMILY"/>
    <property type="match status" value="1"/>
</dbReference>
<dbReference type="SMART" id="SM00344">
    <property type="entry name" value="HTH_ASNC"/>
    <property type="match status" value="1"/>
</dbReference>
<dbReference type="InterPro" id="IPR013603">
    <property type="entry name" value="TRASH_TR_C_prok"/>
</dbReference>
<name>A0A7L9FI54_9CREN</name>
<dbReference type="GeneID" id="59149741"/>
<dbReference type="Pfam" id="PF08394">
    <property type="entry name" value="Arc_trans_TRASH"/>
    <property type="match status" value="1"/>
</dbReference>
<dbReference type="PROSITE" id="PS50956">
    <property type="entry name" value="HTH_ASNC_2"/>
    <property type="match status" value="1"/>
</dbReference>
<reference evidence="5 6" key="1">
    <citation type="submission" date="2020-10" db="EMBL/GenBank/DDBJ databases">
        <title>Thermofilum lucidum 3507LT sp. nov. a novel member of Thermofilaceae family isolated from Chile hot spring, and proposal of description order Thermofilales.</title>
        <authorList>
            <person name="Zayulina K.S."/>
            <person name="Elcheninov A.G."/>
            <person name="Toshchakov S.V."/>
            <person name="Kublanov I.V."/>
        </authorList>
    </citation>
    <scope>NUCLEOTIDE SEQUENCE [LARGE SCALE GENOMIC DNA]</scope>
    <source>
        <strain evidence="5 6">3507LT</strain>
    </source>
</reference>
<dbReference type="PANTHER" id="PTHR43413:SF4">
    <property type="entry name" value="HTH-TYPE TRANSCRIPTIONAL REGULATOR LYSM"/>
    <property type="match status" value="1"/>
</dbReference>
<dbReference type="Proteomes" id="UP000594121">
    <property type="component" value="Chromosome"/>
</dbReference>
<dbReference type="Pfam" id="PF13412">
    <property type="entry name" value="HTH_24"/>
    <property type="match status" value="1"/>
</dbReference>
<feature type="domain" description="HTH asnC-type" evidence="4">
    <location>
        <begin position="2"/>
        <end position="63"/>
    </location>
</feature>
<dbReference type="EMBL" id="CP062310">
    <property type="protein sequence ID" value="QOJ78604.1"/>
    <property type="molecule type" value="Genomic_DNA"/>
</dbReference>
<dbReference type="RefSeq" id="WP_192818576.1">
    <property type="nucleotide sequence ID" value="NZ_CP062310.1"/>
</dbReference>
<dbReference type="GO" id="GO:0043565">
    <property type="term" value="F:sequence-specific DNA binding"/>
    <property type="evidence" value="ECO:0007669"/>
    <property type="project" value="InterPro"/>
</dbReference>
<keyword evidence="2" id="KW-0238">DNA-binding</keyword>
<dbReference type="InParanoid" id="A0A7L9FI54"/>
<dbReference type="PRINTS" id="PR00033">
    <property type="entry name" value="HTHASNC"/>
</dbReference>
<protein>
    <submittedName>
        <fullName evidence="5">Winged helix-turn-helix transcriptional regulator</fullName>
    </submittedName>
</protein>
<dbReference type="InterPro" id="IPR036390">
    <property type="entry name" value="WH_DNA-bd_sf"/>
</dbReference>
<dbReference type="KEGG" id="thel:IG193_07555"/>
<proteinExistence type="predicted"/>
<gene>
    <name evidence="5" type="ORF">IG193_07555</name>
</gene>
<dbReference type="CDD" id="cd00090">
    <property type="entry name" value="HTH_ARSR"/>
    <property type="match status" value="1"/>
</dbReference>
<evidence type="ECO:0000259" key="4">
    <source>
        <dbReference type="PROSITE" id="PS50956"/>
    </source>
</evidence>
<dbReference type="AlphaFoldDB" id="A0A7L9FI54"/>